<evidence type="ECO:0000256" key="1">
    <source>
        <dbReference type="ARBA" id="ARBA00022737"/>
    </source>
</evidence>
<dbReference type="SUPFAM" id="SSF48403">
    <property type="entry name" value="Ankyrin repeat"/>
    <property type="match status" value="1"/>
</dbReference>
<dbReference type="Gene3D" id="1.25.40.20">
    <property type="entry name" value="Ankyrin repeat-containing domain"/>
    <property type="match status" value="1"/>
</dbReference>
<reference evidence="4 5" key="1">
    <citation type="submission" date="2016-09" db="EMBL/GenBank/DDBJ databases">
        <title>Extensive genetic diversity and differential bi-allelic expression allows diatom success in the polar Southern Ocean.</title>
        <authorList>
            <consortium name="DOE Joint Genome Institute"/>
            <person name="Mock T."/>
            <person name="Otillar R.P."/>
            <person name="Strauss J."/>
            <person name="Dupont C."/>
            <person name="Frickenhaus S."/>
            <person name="Maumus F."/>
            <person name="Mcmullan M."/>
            <person name="Sanges R."/>
            <person name="Schmutz J."/>
            <person name="Toseland A."/>
            <person name="Valas R."/>
            <person name="Veluchamy A."/>
            <person name="Ward B.J."/>
            <person name="Allen A."/>
            <person name="Barry K."/>
            <person name="Falciatore A."/>
            <person name="Ferrante M."/>
            <person name="Fortunato A.E."/>
            <person name="Gloeckner G."/>
            <person name="Gruber A."/>
            <person name="Hipkin R."/>
            <person name="Janech M."/>
            <person name="Kroth P."/>
            <person name="Leese F."/>
            <person name="Lindquist E."/>
            <person name="Lyon B.R."/>
            <person name="Martin J."/>
            <person name="Mayer C."/>
            <person name="Parker M."/>
            <person name="Quesneville H."/>
            <person name="Raymond J."/>
            <person name="Uhlig C."/>
            <person name="Valentin K.U."/>
            <person name="Worden A.Z."/>
            <person name="Armbrust E.V."/>
            <person name="Bowler C."/>
            <person name="Green B."/>
            <person name="Moulton V."/>
            <person name="Van Oosterhout C."/>
            <person name="Grigoriev I."/>
        </authorList>
    </citation>
    <scope>NUCLEOTIDE SEQUENCE [LARGE SCALE GENOMIC DNA]</scope>
    <source>
        <strain evidence="4 5">CCMP1102</strain>
    </source>
</reference>
<evidence type="ECO:0000256" key="3">
    <source>
        <dbReference type="SAM" id="MobiDB-lite"/>
    </source>
</evidence>
<dbReference type="Proteomes" id="UP000095751">
    <property type="component" value="Unassembled WGS sequence"/>
</dbReference>
<dbReference type="GO" id="GO:0085020">
    <property type="term" value="P:protein K6-linked ubiquitination"/>
    <property type="evidence" value="ECO:0007669"/>
    <property type="project" value="TreeGrafter"/>
</dbReference>
<evidence type="ECO:0000313" key="4">
    <source>
        <dbReference type="EMBL" id="OEU06951.1"/>
    </source>
</evidence>
<proteinExistence type="predicted"/>
<dbReference type="Pfam" id="PF12796">
    <property type="entry name" value="Ank_2"/>
    <property type="match status" value="1"/>
</dbReference>
<dbReference type="KEGG" id="fcy:FRACYDRAFT_272273"/>
<accession>A0A1E7EM35</accession>
<protein>
    <submittedName>
        <fullName evidence="4">Ankyrin</fullName>
    </submittedName>
</protein>
<name>A0A1E7EM35_9STRA</name>
<keyword evidence="2" id="KW-0040">ANK repeat</keyword>
<evidence type="ECO:0000256" key="2">
    <source>
        <dbReference type="ARBA" id="ARBA00023043"/>
    </source>
</evidence>
<gene>
    <name evidence="4" type="ORF">FRACYDRAFT_272273</name>
</gene>
<keyword evidence="1" id="KW-0677">Repeat</keyword>
<dbReference type="AlphaFoldDB" id="A0A1E7EM35"/>
<dbReference type="PANTHER" id="PTHR24171">
    <property type="entry name" value="ANKYRIN REPEAT DOMAIN-CONTAINING PROTEIN 39-RELATED"/>
    <property type="match status" value="1"/>
</dbReference>
<sequence length="285" mass="32160">MLQSISLLSNNRHYHSNNMAIMHSSSTVTTGSIAGCVSNSSSCLSSPSKPIIALLSSTSSKKRQRVSSTQKENILTMLRTIHPTDYTKAAFKANGCKDLDAITTQCIKRFQSTPTPQQLEAYSTDILLAVRSNNVEKARQLYADGSYNGTNACNKFQESILHIACRRGSLPMVQFLINEVGLKVNEIRDDYHRTPLHDAFWTTSASPDVIDFLLQSDPNVVELLLLKDVRGYTPLDYARSEHRSKWLHFLWQRKHILRASTSVTEDSTEEQQSQQQNKRQRILSQ</sequence>
<dbReference type="SMART" id="SM00248">
    <property type="entry name" value="ANK"/>
    <property type="match status" value="2"/>
</dbReference>
<dbReference type="OrthoDB" id="204260at2759"/>
<dbReference type="PANTHER" id="PTHR24171:SF8">
    <property type="entry name" value="BRCA1-ASSOCIATED RING DOMAIN PROTEIN 1"/>
    <property type="match status" value="1"/>
</dbReference>
<dbReference type="InterPro" id="IPR036770">
    <property type="entry name" value="Ankyrin_rpt-contain_sf"/>
</dbReference>
<evidence type="ECO:0000313" key="5">
    <source>
        <dbReference type="Proteomes" id="UP000095751"/>
    </source>
</evidence>
<organism evidence="4 5">
    <name type="scientific">Fragilariopsis cylindrus CCMP1102</name>
    <dbReference type="NCBI Taxonomy" id="635003"/>
    <lineage>
        <taxon>Eukaryota</taxon>
        <taxon>Sar</taxon>
        <taxon>Stramenopiles</taxon>
        <taxon>Ochrophyta</taxon>
        <taxon>Bacillariophyta</taxon>
        <taxon>Bacillariophyceae</taxon>
        <taxon>Bacillariophycidae</taxon>
        <taxon>Bacillariales</taxon>
        <taxon>Bacillariaceae</taxon>
        <taxon>Fragilariopsis</taxon>
    </lineage>
</organism>
<dbReference type="InterPro" id="IPR002110">
    <property type="entry name" value="Ankyrin_rpt"/>
</dbReference>
<keyword evidence="5" id="KW-1185">Reference proteome</keyword>
<feature type="region of interest" description="Disordered" evidence="3">
    <location>
        <begin position="262"/>
        <end position="285"/>
    </location>
</feature>
<dbReference type="GO" id="GO:0004842">
    <property type="term" value="F:ubiquitin-protein transferase activity"/>
    <property type="evidence" value="ECO:0007669"/>
    <property type="project" value="TreeGrafter"/>
</dbReference>
<feature type="compositionally biased region" description="Low complexity" evidence="3">
    <location>
        <begin position="262"/>
        <end position="276"/>
    </location>
</feature>
<dbReference type="EMBL" id="KV784394">
    <property type="protein sequence ID" value="OEU06951.1"/>
    <property type="molecule type" value="Genomic_DNA"/>
</dbReference>
<dbReference type="InParanoid" id="A0A1E7EM35"/>